<protein>
    <submittedName>
        <fullName evidence="1">Uncharacterized protein</fullName>
    </submittedName>
</protein>
<reference evidence="1" key="1">
    <citation type="submission" date="2005-04" db="EMBL/GenBank/DDBJ databases">
        <authorList>
            <person name="Town C.D."/>
        </authorList>
    </citation>
    <scope>NUCLEOTIDE SEQUENCE</scope>
</reference>
<evidence type="ECO:0000313" key="1">
    <source>
        <dbReference type="EMBL" id="ABN08128.1"/>
    </source>
</evidence>
<accession>A2Q3C8</accession>
<gene>
    <name evidence="1" type="ORF">MtrDRAFT_AC155880g28v2</name>
</gene>
<dbReference type="AlphaFoldDB" id="A2Q3C8"/>
<organism evidence="1">
    <name type="scientific">Medicago truncatula</name>
    <name type="common">Barrel medic</name>
    <name type="synonym">Medicago tribuloides</name>
    <dbReference type="NCBI Taxonomy" id="3880"/>
    <lineage>
        <taxon>Eukaryota</taxon>
        <taxon>Viridiplantae</taxon>
        <taxon>Streptophyta</taxon>
        <taxon>Embryophyta</taxon>
        <taxon>Tracheophyta</taxon>
        <taxon>Spermatophyta</taxon>
        <taxon>Magnoliopsida</taxon>
        <taxon>eudicotyledons</taxon>
        <taxon>Gunneridae</taxon>
        <taxon>Pentapetalae</taxon>
        <taxon>rosids</taxon>
        <taxon>fabids</taxon>
        <taxon>Fabales</taxon>
        <taxon>Fabaceae</taxon>
        <taxon>Papilionoideae</taxon>
        <taxon>50 kb inversion clade</taxon>
        <taxon>NPAAA clade</taxon>
        <taxon>Hologalegina</taxon>
        <taxon>IRL clade</taxon>
        <taxon>Trifolieae</taxon>
        <taxon>Medicago</taxon>
    </lineage>
</organism>
<sequence length="34" mass="4076">MKAYKKESFYYKEKKALSDVIWTLVGCTWQLTIC</sequence>
<reference evidence="1" key="2">
    <citation type="submission" date="2007-03" db="EMBL/GenBank/DDBJ databases">
        <authorList>
            <consortium name="The International Medicago Genome Annotation Group"/>
        </authorList>
    </citation>
    <scope>NUCLEOTIDE SEQUENCE</scope>
</reference>
<dbReference type="EMBL" id="AC155880">
    <property type="protein sequence ID" value="ABN08128.1"/>
    <property type="molecule type" value="Genomic_DNA"/>
</dbReference>
<name>A2Q3C8_MEDTR</name>
<proteinExistence type="predicted"/>